<dbReference type="Pfam" id="PF08573">
    <property type="entry name" value="SAE2"/>
    <property type="match status" value="1"/>
</dbReference>
<evidence type="ECO:0000256" key="5">
    <source>
        <dbReference type="SAM" id="SignalP"/>
    </source>
</evidence>
<reference evidence="7" key="1">
    <citation type="submission" date="2015-01" db="EMBL/GenBank/DDBJ databases">
        <title>The Genome Sequence of Cladophialophora bantiana CBS 173.52.</title>
        <authorList>
            <consortium name="The Broad Institute Genomics Platform"/>
            <person name="Cuomo C."/>
            <person name="de Hoog S."/>
            <person name="Gorbushina A."/>
            <person name="Stielow B."/>
            <person name="Teixiera M."/>
            <person name="Abouelleil A."/>
            <person name="Chapman S.B."/>
            <person name="Priest M."/>
            <person name="Young S.K."/>
            <person name="Wortman J."/>
            <person name="Nusbaum C."/>
            <person name="Birren B."/>
        </authorList>
    </citation>
    <scope>NUCLEOTIDE SEQUENCE [LARGE SCALE GENOMIC DNA]</scope>
    <source>
        <strain evidence="7">CBS 173.52</strain>
    </source>
</reference>
<evidence type="ECO:0000256" key="4">
    <source>
        <dbReference type="SAM" id="MobiDB-lite"/>
    </source>
</evidence>
<dbReference type="GeneID" id="27699784"/>
<dbReference type="InterPro" id="IPR033316">
    <property type="entry name" value="RBBP8-like"/>
</dbReference>
<sequence>MSTPTLSLTSTLVLALTQSEALQRQLEDSNRTIERLKRDNEKLKHEIQELSQARLQNQNEGPELAAQLDQLFRKDAEKQAEIDSLKNQLRRERKRSQNLHLSSPAVSGDEQTPINATRKRQRANSAGKTGALQEIDLNVSSGSRSIQRPKSKRLSDRGAEAISSLAEDGVDYNGDGRDNPPEKPAPTNISPRKRLQALMTAPTPTTPGPTRPNAVRKCPVTNKALEKSEPLRSRPLRQLDLSHFKVNPKYTGGLDYAFQEVVRNREARKCLPICTRPECCGAKFRVLAETLPVDLNVSEDDLLRDFLGPGSADKISSLTPLARSNLVHEARANSLAKEYGRKHRANFETPSTPPGFWDVDIPSTQEQKENQEQARQKQRDEVEKRYQEAIKGGRWIFADE</sequence>
<feature type="region of interest" description="Disordered" evidence="4">
    <location>
        <begin position="88"/>
        <end position="193"/>
    </location>
</feature>
<keyword evidence="8" id="KW-1185">Reference proteome</keyword>
<dbReference type="GO" id="GO:0010792">
    <property type="term" value="P:DNA double-strand break processing involved in repair via single-strand annealing"/>
    <property type="evidence" value="ECO:0007669"/>
    <property type="project" value="TreeGrafter"/>
</dbReference>
<feature type="compositionally biased region" description="Basic and acidic residues" evidence="4">
    <location>
        <begin position="366"/>
        <end position="384"/>
    </location>
</feature>
<protein>
    <recommendedName>
        <fullName evidence="6">DNA endonuclease activator Ctp1 C-terminal domain-containing protein</fullName>
    </recommendedName>
</protein>
<dbReference type="InterPro" id="IPR013882">
    <property type="entry name" value="Ctp1_C"/>
</dbReference>
<keyword evidence="2" id="KW-0227">DNA damage</keyword>
<keyword evidence="5" id="KW-0732">Signal</keyword>
<gene>
    <name evidence="7" type="ORF">Z519_06856</name>
</gene>
<dbReference type="GO" id="GO:0003684">
    <property type="term" value="F:damaged DNA binding"/>
    <property type="evidence" value="ECO:0007669"/>
    <property type="project" value="TreeGrafter"/>
</dbReference>
<dbReference type="PANTHER" id="PTHR15107">
    <property type="entry name" value="RETINOBLASTOMA BINDING PROTEIN 8"/>
    <property type="match status" value="1"/>
</dbReference>
<dbReference type="OrthoDB" id="5801062at2759"/>
<feature type="region of interest" description="Disordered" evidence="4">
    <location>
        <begin position="342"/>
        <end position="384"/>
    </location>
</feature>
<feature type="signal peptide" evidence="5">
    <location>
        <begin position="1"/>
        <end position="21"/>
    </location>
</feature>
<evidence type="ECO:0000256" key="1">
    <source>
        <dbReference type="ARBA" id="ARBA00004123"/>
    </source>
</evidence>
<evidence type="ECO:0000313" key="7">
    <source>
        <dbReference type="EMBL" id="KIW93007.1"/>
    </source>
</evidence>
<organism evidence="7 8">
    <name type="scientific">Cladophialophora bantiana (strain ATCC 10958 / CBS 173.52 / CDC B-1940 / NIH 8579)</name>
    <name type="common">Xylohypha bantiana</name>
    <dbReference type="NCBI Taxonomy" id="1442370"/>
    <lineage>
        <taxon>Eukaryota</taxon>
        <taxon>Fungi</taxon>
        <taxon>Dikarya</taxon>
        <taxon>Ascomycota</taxon>
        <taxon>Pezizomycotina</taxon>
        <taxon>Eurotiomycetes</taxon>
        <taxon>Chaetothyriomycetidae</taxon>
        <taxon>Chaetothyriales</taxon>
        <taxon>Herpotrichiellaceae</taxon>
        <taxon>Cladophialophora</taxon>
    </lineage>
</organism>
<evidence type="ECO:0000313" key="8">
    <source>
        <dbReference type="Proteomes" id="UP000053789"/>
    </source>
</evidence>
<dbReference type="GO" id="GO:0005634">
    <property type="term" value="C:nucleus"/>
    <property type="evidence" value="ECO:0007669"/>
    <property type="project" value="UniProtKB-SubCell"/>
</dbReference>
<keyword evidence="3" id="KW-0539">Nucleus</keyword>
<dbReference type="AlphaFoldDB" id="A0A0D2G2X5"/>
<dbReference type="VEuPathDB" id="FungiDB:Z519_06856"/>
<evidence type="ECO:0000256" key="3">
    <source>
        <dbReference type="ARBA" id="ARBA00023242"/>
    </source>
</evidence>
<name>A0A0D2G2X5_CLAB1</name>
<evidence type="ECO:0000256" key="2">
    <source>
        <dbReference type="ARBA" id="ARBA00022763"/>
    </source>
</evidence>
<dbReference type="EMBL" id="KN846988">
    <property type="protein sequence ID" value="KIW93007.1"/>
    <property type="molecule type" value="Genomic_DNA"/>
</dbReference>
<comment type="subcellular location">
    <subcellularLocation>
        <location evidence="1">Nucleus</location>
    </subcellularLocation>
</comment>
<feature type="chain" id="PRO_5002253546" description="DNA endonuclease activator Ctp1 C-terminal domain-containing protein" evidence="5">
    <location>
        <begin position="22"/>
        <end position="400"/>
    </location>
</feature>
<dbReference type="Proteomes" id="UP000053789">
    <property type="component" value="Unassembled WGS sequence"/>
</dbReference>
<feature type="compositionally biased region" description="Polar residues" evidence="4">
    <location>
        <begin position="98"/>
        <end position="115"/>
    </location>
</feature>
<dbReference type="RefSeq" id="XP_016619676.1">
    <property type="nucleotide sequence ID" value="XM_016764594.1"/>
</dbReference>
<proteinExistence type="predicted"/>
<dbReference type="HOGENOM" id="CLU_035435_0_0_1"/>
<feature type="domain" description="DNA endonuclease activator Ctp1 C-terminal" evidence="6">
    <location>
        <begin position="257"/>
        <end position="366"/>
    </location>
</feature>
<dbReference type="PANTHER" id="PTHR15107:SF0">
    <property type="entry name" value="DNA ENDONUCLEASE ACTIVATOR CTP1 C-TERMINAL DOMAIN-CONTAINING PROTEIN"/>
    <property type="match status" value="1"/>
</dbReference>
<accession>A0A0D2G2X5</accession>
<evidence type="ECO:0000259" key="6">
    <source>
        <dbReference type="Pfam" id="PF08573"/>
    </source>
</evidence>